<dbReference type="Proteomes" id="UP000238081">
    <property type="component" value="Unassembled WGS sequence"/>
</dbReference>
<evidence type="ECO:0000313" key="5">
    <source>
        <dbReference type="Proteomes" id="UP000238081"/>
    </source>
</evidence>
<evidence type="ECO:0000256" key="1">
    <source>
        <dbReference type="ARBA" id="ARBA00010792"/>
    </source>
</evidence>
<accession>A0A2S7FEU9</accession>
<keyword evidence="2" id="KW-1133">Transmembrane helix</keyword>
<comment type="caution">
    <text evidence="4">The sequence shown here is derived from an EMBL/GenBank/DDBJ whole genome shotgun (WGS) entry which is preliminary data.</text>
</comment>
<feature type="transmembrane region" description="Helical" evidence="2">
    <location>
        <begin position="134"/>
        <end position="159"/>
    </location>
</feature>
<feature type="transmembrane region" description="Helical" evidence="2">
    <location>
        <begin position="244"/>
        <end position="262"/>
    </location>
</feature>
<protein>
    <recommendedName>
        <fullName evidence="3">VTT domain-containing protein</fullName>
    </recommendedName>
</protein>
<proteinExistence type="inferred from homology"/>
<evidence type="ECO:0000256" key="2">
    <source>
        <dbReference type="SAM" id="Phobius"/>
    </source>
</evidence>
<keyword evidence="2" id="KW-0812">Transmembrane</keyword>
<feature type="transmembrane region" description="Helical" evidence="2">
    <location>
        <begin position="35"/>
        <end position="53"/>
    </location>
</feature>
<feature type="transmembrane region" description="Helical" evidence="2">
    <location>
        <begin position="106"/>
        <end position="122"/>
    </location>
</feature>
<organism evidence="4 5">
    <name type="scientific">Clostridium butyricum</name>
    <dbReference type="NCBI Taxonomy" id="1492"/>
    <lineage>
        <taxon>Bacteria</taxon>
        <taxon>Bacillati</taxon>
        <taxon>Bacillota</taxon>
        <taxon>Clostridia</taxon>
        <taxon>Eubacteriales</taxon>
        <taxon>Clostridiaceae</taxon>
        <taxon>Clostridium</taxon>
    </lineage>
</organism>
<evidence type="ECO:0000313" key="4">
    <source>
        <dbReference type="EMBL" id="PPV17706.1"/>
    </source>
</evidence>
<sequence length="274" mass="31730">MNKLKNNHKSILIFSILTLFNIIMINCYFKIEEIYLNNIMISGYTILILMYIFAHFKRFYVLEKVIRIVNIGMTVVSLIVYISNSFLINNNFSFEHILESYGNKAVFIYFIVSFLQPIILPLPEPVTIIAGSSVLGMFNGAFFGFLGTLLGIITMYFFVRVTGTKFIDKFINNQYIERFNKYIKRNELIVVLFLFILPILPDEAICIGAGLTKINPYKFISIATIAKLLTSFSLSYSFSIIKPNIMACIIILILILLMRKMFNFIKNKRIFRVN</sequence>
<evidence type="ECO:0000259" key="3">
    <source>
        <dbReference type="Pfam" id="PF09335"/>
    </source>
</evidence>
<comment type="similarity">
    <text evidence="1">Belongs to the DedA family.</text>
</comment>
<dbReference type="EMBL" id="LRDH01000002">
    <property type="protein sequence ID" value="PPV17706.1"/>
    <property type="molecule type" value="Genomic_DNA"/>
</dbReference>
<feature type="transmembrane region" description="Helical" evidence="2">
    <location>
        <begin position="12"/>
        <end position="29"/>
    </location>
</feature>
<name>A0A2S7FEU9_CLOBU</name>
<dbReference type="RefSeq" id="WP_043665857.1">
    <property type="nucleotide sequence ID" value="NZ_JSEG01000019.1"/>
</dbReference>
<feature type="transmembrane region" description="Helical" evidence="2">
    <location>
        <begin position="188"/>
        <end position="212"/>
    </location>
</feature>
<dbReference type="InterPro" id="IPR032816">
    <property type="entry name" value="VTT_dom"/>
</dbReference>
<dbReference type="AlphaFoldDB" id="A0A2S7FEU9"/>
<feature type="transmembrane region" description="Helical" evidence="2">
    <location>
        <begin position="65"/>
        <end position="86"/>
    </location>
</feature>
<dbReference type="Pfam" id="PF09335">
    <property type="entry name" value="VTT_dom"/>
    <property type="match status" value="1"/>
</dbReference>
<dbReference type="InterPro" id="IPR051311">
    <property type="entry name" value="DedA_domain"/>
</dbReference>
<reference evidence="4 5" key="1">
    <citation type="submission" date="2016-01" db="EMBL/GenBank/DDBJ databases">
        <title>Characterization of the Clostridium difficile lineages that are prevalent in Hong Kong and China.</title>
        <authorList>
            <person name="Kwok J.S.-L."/>
            <person name="Lam W.-Y."/>
            <person name="Ip M."/>
            <person name="Chan T.-F."/>
            <person name="Hawkey P.M."/>
            <person name="Tsui S.K.-W."/>
        </authorList>
    </citation>
    <scope>NUCLEOTIDE SEQUENCE [LARGE SCALE GENOMIC DNA]</scope>
    <source>
        <strain evidence="4 5">300064</strain>
    </source>
</reference>
<keyword evidence="2" id="KW-0472">Membrane</keyword>
<gene>
    <name evidence="4" type="ORF">AWN73_06800</name>
</gene>
<feature type="domain" description="VTT" evidence="3">
    <location>
        <begin position="122"/>
        <end position="238"/>
    </location>
</feature>
<dbReference type="PANTHER" id="PTHR42709">
    <property type="entry name" value="ALKALINE PHOSPHATASE LIKE PROTEIN"/>
    <property type="match status" value="1"/>
</dbReference>